<dbReference type="EMBL" id="JAUYVT010000004">
    <property type="protein sequence ID" value="MDP2564273.1"/>
    <property type="molecule type" value="Genomic_DNA"/>
</dbReference>
<dbReference type="RefSeq" id="WP_305471554.1">
    <property type="nucleotide sequence ID" value="NZ_JAUYVT010000004.1"/>
</dbReference>
<accession>A0ABT9FC15</accession>
<sequence>MTLLVTTQDKLHIITSVDSDKGQIHKVEGFQIDSETQETKDLLQIGFRATNVEDILLHIDNSNEEKLSDWHEFLNAFKSKKTTTLINDKTVVENNKGYFIEVKAIFDESINTISFEVKIIDEFLNDIDIELSKTDIDKTRKITEEVTETITELATMAKIELNVVKTINFTE</sequence>
<comment type="caution">
    <text evidence="1">The sequence shown here is derived from an EMBL/GenBank/DDBJ whole genome shotgun (WGS) entry which is preliminary data.</text>
</comment>
<proteinExistence type="predicted"/>
<organism evidence="1 2">
    <name type="scientific">Pseudoalteromonas marina</name>
    <dbReference type="NCBI Taxonomy" id="267375"/>
    <lineage>
        <taxon>Bacteria</taxon>
        <taxon>Pseudomonadati</taxon>
        <taxon>Pseudomonadota</taxon>
        <taxon>Gammaproteobacteria</taxon>
        <taxon>Alteromonadales</taxon>
        <taxon>Pseudoalteromonadaceae</taxon>
        <taxon>Pseudoalteromonas</taxon>
    </lineage>
</organism>
<protein>
    <submittedName>
        <fullName evidence="1">Uncharacterized protein</fullName>
    </submittedName>
</protein>
<evidence type="ECO:0000313" key="1">
    <source>
        <dbReference type="EMBL" id="MDP2564273.1"/>
    </source>
</evidence>
<name>A0ABT9FC15_9GAMM</name>
<gene>
    <name evidence="1" type="ORF">Q8W34_06485</name>
</gene>
<reference evidence="1" key="1">
    <citation type="submission" date="2023-07" db="EMBL/GenBank/DDBJ databases">
        <title>Genome content predicts the carbon catabolic preferences of heterotrophic bacteria.</title>
        <authorList>
            <person name="Gralka M."/>
        </authorList>
    </citation>
    <scope>NUCLEOTIDE SEQUENCE</scope>
    <source>
        <strain evidence="1">4G09</strain>
    </source>
</reference>
<keyword evidence="2" id="KW-1185">Reference proteome</keyword>
<evidence type="ECO:0000313" key="2">
    <source>
        <dbReference type="Proteomes" id="UP001177212"/>
    </source>
</evidence>
<dbReference type="Proteomes" id="UP001177212">
    <property type="component" value="Unassembled WGS sequence"/>
</dbReference>